<feature type="compositionally biased region" description="Pro residues" evidence="1">
    <location>
        <begin position="9"/>
        <end position="18"/>
    </location>
</feature>
<feature type="compositionally biased region" description="Pro residues" evidence="1">
    <location>
        <begin position="1641"/>
        <end position="1651"/>
    </location>
</feature>
<feature type="region of interest" description="Disordered" evidence="1">
    <location>
        <begin position="955"/>
        <end position="985"/>
    </location>
</feature>
<sequence>LASLRSLALPPPSPPVPASSPASLSLGGPPPRALSPGVSLSLRLAFPASPCCSLGPLPPSVFPVPLCLFAPPPPLCPRRRSPPGPPARFAPPSPPSSSFSPRLCPPGRVSVPASAPSLFRARSFGRCVVPPSFAASAFPGPRPAVSLPSPFCGVSLRVSFGPFPRRSVPPASPVLLPPLAPSPLSFLSRVPFRPPRLPSFRLRLGSGCFLPRPLLLRFPSSPAFLLFCSPAGPFGGPRSSLVRFVFRPSPPFAARFARPPRSALPSAFPLPSPSSGLVPPLSGLCPCALPPPFPALPSGRCCPLRLPLRFLSFRPRVCPPRLAPLSPSLVRVSRRVASPLSPAPSPARGPPRSLPLPPAPPLSPGGRFAAAASPGRGAPPSPPRPPRLSRPRPSLPSSLSFRPPVAGPPALPAPCGCPSPSAPGFPRFPFAPFPSSFPLFSPFFSSFPPGPCSLSVSRPSFAFAALSLPFARLLPCPPLRRRPPPAVASAPSGALPLSGAAFPPPWSAAPSASASCPSLRLGPSALFPLRFSRFPRRSSGPPCWFLFLRFLLCFRSAGRLVCFAPPLSGVPRLLLALPPSLGPAGASPPPLAWPVPVRAVSSRFPSRPRSAGLGCLLFGFLLSFAPRSVPASARGPSSSPSVSPRASVLVRAAPSRPGAPLAVFRPLPAASSRVVPGPAPPSPFLPALRSGSCALPGSPPALPPASPRVPSAFPASLLPSSALPLLLAFAPFFLAACARAPLSPVVFGFSPPPPPCPVLAAGFSFVFCLARAPLSPGLPPAARCPLFAFPSPPLVRPSCFFGRPPSVARGSFRARALVVPGLPLGLVFRPVSPRSPAPRSPSRRSSPPFPPVFLPSSPPAPPASPVCSFSPPPSPSFPPPPFAPLPAPPSRPSPLPLPPLRLFFAASSLPPALSPVFPSLRPPPSPAPRPRPVRPPLPLASSLGFPALPPASLLASRSAAPPGRLPGPAPPPALPRRPAVLPGPSARSPLRAAPVPGVRVPLFSGLPCLPFAFFAASPPAPLPSGPWGSLRRLRPAPPPVPLRFPCSAFSFLSLPPFAPLLPPLRPCGPPSSLRRSPSALPSVVAPGGVSPGRAVLPARCCLALPRPSSFLSAPSPALPPAPVSPASPGLPAPVPSLLPPSLSRACGPALSGPPRPVLASPSSPSASAVSLRRCPPPVRPLFRRLRSRSFSAFPAPSLPPPPGPAPPPRLPPALSLCPPSSVWPGAFPRVASLPPPAPLLVVPFRPFLSVSALRPSSPRSPRLCFLLRCRACPASPPAPSSASFPVRPPPVSAPLRSPAFRSCFLPPPWPLLSPPFVFPPPRLSPLPLPPPAPPLPLPPSFGPRPPPPPPSSSLLPCSCLPASACFPPLLFSPSSPRFPSPPARPARSPPVPPRPPVPALPRARPPGPASPPRSFPAPPFLSALGAGLPAAAGPRLALPLFLVPRFPLFSFPFPAPALACSFLSLPPCLRLGSFARLLPSFAVVAVSPAPSPASPPPSPFPVPAWSASLLPSPLARAALCLPLAAVPSCASPRSSASPRPVAGLVFSLLLPPFPPSGFSLPVFALAFPRLSRRPVLSLPLPAFLRPSPFPPSPAFLLRPAWLPLCAPPLPPGRLPRSLPFAAPPPAPRCCLRSSSSAFPSSAPPPPPSPRRPPLRLLRSFLRSGPPRLVLVPSLVRRRFPLLFFSPFARLPRPSARPPARPPPPSFVPPRPPPAAPPRRPLPSSPSSPPALPSLAAPSVFLGPPLPPRPGRLPFSAPFFPRSPPPPSAPRPPSAAPAPPFSPAAFFCRLAFSRSRPLGLRRRPSRPSPAPPPPGSRAFLPRGSPRPFPRLPGLPVCVLRPSSPPFGFGFVRPWVVPPFAGPPRPLPSLALVPVSVFPRFPPRPPPLSRPPRFCPRPSGGVPFPLLRALGGFAPSLLLARPALSLSLSPLGLLPWPSPPVPPFLASPSSCRWCRLRSRLPCSLAGPALSFASPPPSSRFSPPFGSGLRGFAAPRSPSPRFPGPRARPFPRLLPGWVRPFRLGASSLVPRFLPPVLPSRRPRAASSALSAPCCFFLPSA</sequence>
<feature type="region of interest" description="Disordered" evidence="1">
    <location>
        <begin position="833"/>
        <end position="854"/>
    </location>
</feature>
<feature type="compositionally biased region" description="Pro residues" evidence="1">
    <location>
        <begin position="341"/>
        <end position="363"/>
    </location>
</feature>
<feature type="region of interest" description="Disordered" evidence="1">
    <location>
        <begin position="1797"/>
        <end position="1823"/>
    </location>
</feature>
<protein>
    <submittedName>
        <fullName evidence="2">Uncharacterized protein</fullName>
    </submittedName>
</protein>
<feature type="region of interest" description="Disordered" evidence="1">
    <location>
        <begin position="1752"/>
        <end position="1776"/>
    </location>
</feature>
<dbReference type="EMBL" id="MCGO01000427">
    <property type="protein sequence ID" value="ORY09055.1"/>
    <property type="molecule type" value="Genomic_DNA"/>
</dbReference>
<feature type="compositionally biased region" description="Pro residues" evidence="1">
    <location>
        <begin position="1694"/>
        <end position="1731"/>
    </location>
</feature>
<reference evidence="2 3" key="1">
    <citation type="submission" date="2016-07" db="EMBL/GenBank/DDBJ databases">
        <title>Pervasive Adenine N6-methylation of Active Genes in Fungi.</title>
        <authorList>
            <consortium name="DOE Joint Genome Institute"/>
            <person name="Mondo S.J."/>
            <person name="Dannebaum R.O."/>
            <person name="Kuo R.C."/>
            <person name="Labutti K."/>
            <person name="Haridas S."/>
            <person name="Kuo A."/>
            <person name="Salamov A."/>
            <person name="Ahrendt S.R."/>
            <person name="Lipzen A."/>
            <person name="Sullivan W."/>
            <person name="Andreopoulos W.B."/>
            <person name="Clum A."/>
            <person name="Lindquist E."/>
            <person name="Daum C."/>
            <person name="Ramamoorthy G.K."/>
            <person name="Gryganskyi A."/>
            <person name="Culley D."/>
            <person name="Magnuson J.K."/>
            <person name="James T.Y."/>
            <person name="O'Malley M.A."/>
            <person name="Stajich J.E."/>
            <person name="Spatafora J.W."/>
            <person name="Visel A."/>
            <person name="Grigoriev I.V."/>
        </authorList>
    </citation>
    <scope>NUCLEOTIDE SEQUENCE [LARGE SCALE GENOMIC DNA]</scope>
    <source>
        <strain evidence="2 3">JEL800</strain>
    </source>
</reference>
<keyword evidence="3" id="KW-1185">Reference proteome</keyword>
<feature type="compositionally biased region" description="Low complexity" evidence="1">
    <location>
        <begin position="391"/>
        <end position="403"/>
    </location>
</feature>
<organism evidence="2 3">
    <name type="scientific">Rhizoclosmatium globosum</name>
    <dbReference type="NCBI Taxonomy" id="329046"/>
    <lineage>
        <taxon>Eukaryota</taxon>
        <taxon>Fungi</taxon>
        <taxon>Fungi incertae sedis</taxon>
        <taxon>Chytridiomycota</taxon>
        <taxon>Chytridiomycota incertae sedis</taxon>
        <taxon>Chytridiomycetes</taxon>
        <taxon>Chytridiales</taxon>
        <taxon>Chytriomycetaceae</taxon>
        <taxon>Rhizoclosmatium</taxon>
    </lineage>
</organism>
<gene>
    <name evidence="2" type="ORF">BCR33DRAFT_831939</name>
</gene>
<feature type="compositionally biased region" description="Pro residues" evidence="1">
    <location>
        <begin position="1760"/>
        <end position="1776"/>
    </location>
</feature>
<feature type="region of interest" description="Disordered" evidence="1">
    <location>
        <begin position="1145"/>
        <end position="1172"/>
    </location>
</feature>
<dbReference type="Proteomes" id="UP000193642">
    <property type="component" value="Unassembled WGS sequence"/>
</dbReference>
<proteinExistence type="predicted"/>
<feature type="compositionally biased region" description="Pro residues" evidence="1">
    <location>
        <begin position="963"/>
        <end position="975"/>
    </location>
</feature>
<evidence type="ECO:0000313" key="2">
    <source>
        <dbReference type="EMBL" id="ORY09055.1"/>
    </source>
</evidence>
<evidence type="ECO:0000256" key="1">
    <source>
        <dbReference type="SAM" id="MobiDB-lite"/>
    </source>
</evidence>
<feature type="region of interest" description="Disordered" evidence="1">
    <location>
        <begin position="1377"/>
        <end position="1414"/>
    </location>
</feature>
<feature type="region of interest" description="Disordered" evidence="1">
    <location>
        <begin position="79"/>
        <end position="101"/>
    </location>
</feature>
<dbReference type="STRING" id="329046.A0A1Y1ZGX0"/>
<feature type="region of interest" description="Disordered" evidence="1">
    <location>
        <begin position="1"/>
        <end position="34"/>
    </location>
</feature>
<name>A0A1Y1ZGX0_9FUNG</name>
<feature type="compositionally biased region" description="Low complexity" evidence="1">
    <location>
        <begin position="364"/>
        <end position="376"/>
    </location>
</feature>
<feature type="region of interest" description="Disordered" evidence="1">
    <location>
        <begin position="1632"/>
        <end position="1655"/>
    </location>
</feature>
<accession>A0A1Y1ZGX0</accession>
<feature type="compositionally biased region" description="Low complexity" evidence="1">
    <location>
        <begin position="1157"/>
        <end position="1172"/>
    </location>
</feature>
<feature type="compositionally biased region" description="Pro residues" evidence="1">
    <location>
        <begin position="79"/>
        <end position="95"/>
    </location>
</feature>
<feature type="region of interest" description="Disordered" evidence="1">
    <location>
        <begin position="338"/>
        <end position="403"/>
    </location>
</feature>
<feature type="compositionally biased region" description="Pro residues" evidence="1">
    <location>
        <begin position="377"/>
        <end position="388"/>
    </location>
</feature>
<feature type="region of interest" description="Disordered" evidence="1">
    <location>
        <begin position="1692"/>
        <end position="1735"/>
    </location>
</feature>
<feature type="non-terminal residue" evidence="2">
    <location>
        <position position="2057"/>
    </location>
</feature>
<comment type="caution">
    <text evidence="2">The sequence shown here is derived from an EMBL/GenBank/DDBJ whole genome shotgun (WGS) entry which is preliminary data.</text>
</comment>
<evidence type="ECO:0000313" key="3">
    <source>
        <dbReference type="Proteomes" id="UP000193642"/>
    </source>
</evidence>
<feature type="non-terminal residue" evidence="2">
    <location>
        <position position="1"/>
    </location>
</feature>
<feature type="compositionally biased region" description="Pro residues" evidence="1">
    <location>
        <begin position="1805"/>
        <end position="1814"/>
    </location>
</feature>